<protein>
    <submittedName>
        <fullName evidence="2">Uncharacterized protein</fullName>
    </submittedName>
</protein>
<evidence type="ECO:0000313" key="2">
    <source>
        <dbReference type="EMBL" id="SOC50408.1"/>
    </source>
</evidence>
<dbReference type="EMBL" id="OBQI01000004">
    <property type="protein sequence ID" value="SOC50408.1"/>
    <property type="molecule type" value="Genomic_DNA"/>
</dbReference>
<gene>
    <name evidence="2" type="ORF">SAMN05660748_3156</name>
</gene>
<dbReference type="RefSeq" id="WP_097195930.1">
    <property type="nucleotide sequence ID" value="NZ_OBQI01000004.1"/>
</dbReference>
<reference evidence="3" key="1">
    <citation type="submission" date="2017-08" db="EMBL/GenBank/DDBJ databases">
        <authorList>
            <person name="Varghese N."/>
            <person name="Submissions S."/>
        </authorList>
    </citation>
    <scope>NUCLEOTIDE SEQUENCE [LARGE SCALE GENOMIC DNA]</scope>
    <source>
        <strain evidence="3">DSM 4725</strain>
    </source>
</reference>
<accession>A0A285V9Y8</accession>
<sequence>MKIDFERDLITDRMNILGLSERAIVQKTKIPYFQFRQARKTGQFDGHVTLSQIHRLAFELGLTVAELLSPPSPAEPDQDGASEQEERTSPTADAQVLIPVLVSVPRLASIIHAARTLGWTRERIEDALASIPPVLEGTGLRLHKINGRATITPIDSAKSLLQVIGRLQTTTSGLNASQARTLLRITNGEPVFHRNIGNQEKLTLGALKNMGCIELDEQAQYRPTADIRLALPDID</sequence>
<dbReference type="OrthoDB" id="5183895at2"/>
<evidence type="ECO:0000256" key="1">
    <source>
        <dbReference type="SAM" id="MobiDB-lite"/>
    </source>
</evidence>
<organism evidence="2 3">
    <name type="scientific">Blastococcus aggregatus</name>
    <dbReference type="NCBI Taxonomy" id="38502"/>
    <lineage>
        <taxon>Bacteria</taxon>
        <taxon>Bacillati</taxon>
        <taxon>Actinomycetota</taxon>
        <taxon>Actinomycetes</taxon>
        <taxon>Geodermatophilales</taxon>
        <taxon>Geodermatophilaceae</taxon>
        <taxon>Blastococcus</taxon>
    </lineage>
</organism>
<keyword evidence="3" id="KW-1185">Reference proteome</keyword>
<evidence type="ECO:0000313" key="3">
    <source>
        <dbReference type="Proteomes" id="UP000219435"/>
    </source>
</evidence>
<feature type="region of interest" description="Disordered" evidence="1">
    <location>
        <begin position="69"/>
        <end position="91"/>
    </location>
</feature>
<dbReference type="AlphaFoldDB" id="A0A285V9Y8"/>
<proteinExistence type="predicted"/>
<dbReference type="Proteomes" id="UP000219435">
    <property type="component" value="Unassembled WGS sequence"/>
</dbReference>
<name>A0A285V9Y8_9ACTN</name>